<evidence type="ECO:0000256" key="12">
    <source>
        <dbReference type="RuleBase" id="RU367106"/>
    </source>
</evidence>
<dbReference type="UniPathway" id="UPA00196"/>
<comment type="similarity">
    <text evidence="3 12">Belongs to the PIGG/PIGN/PIGO family. PIGG subfamily.</text>
</comment>
<dbReference type="InterPro" id="IPR017850">
    <property type="entry name" value="Alkaline_phosphatase_core_sf"/>
</dbReference>
<evidence type="ECO:0000313" key="14">
    <source>
        <dbReference type="EMBL" id="ODV74524.1"/>
    </source>
</evidence>
<feature type="transmembrane region" description="Helical" evidence="12">
    <location>
        <begin position="385"/>
        <end position="405"/>
    </location>
</feature>
<dbReference type="InterPro" id="IPR039527">
    <property type="entry name" value="PIGG/GPI7"/>
</dbReference>
<comment type="function">
    <text evidence="12">Ethanolamine phosphate transferase involved in glycosylphosphatidylinositol-anchor biosynthesis. Transfers ethanolamine phosphate to the GPI second mannose.</text>
</comment>
<reference evidence="14 15" key="1">
    <citation type="journal article" date="2016" name="Proc. Natl. Acad. Sci. U.S.A.">
        <title>Comparative genomics of biotechnologically important yeasts.</title>
        <authorList>
            <person name="Riley R."/>
            <person name="Haridas S."/>
            <person name="Wolfe K.H."/>
            <person name="Lopes M.R."/>
            <person name="Hittinger C.T."/>
            <person name="Goeker M."/>
            <person name="Salamov A.A."/>
            <person name="Wisecaver J.H."/>
            <person name="Long T.M."/>
            <person name="Calvey C.H."/>
            <person name="Aerts A.L."/>
            <person name="Barry K.W."/>
            <person name="Choi C."/>
            <person name="Clum A."/>
            <person name="Coughlan A.Y."/>
            <person name="Deshpande S."/>
            <person name="Douglass A.P."/>
            <person name="Hanson S.J."/>
            <person name="Klenk H.-P."/>
            <person name="LaButti K.M."/>
            <person name="Lapidus A."/>
            <person name="Lindquist E.A."/>
            <person name="Lipzen A.M."/>
            <person name="Meier-Kolthoff J.P."/>
            <person name="Ohm R.A."/>
            <person name="Otillar R.P."/>
            <person name="Pangilinan J.L."/>
            <person name="Peng Y."/>
            <person name="Rokas A."/>
            <person name="Rosa C.A."/>
            <person name="Scheuner C."/>
            <person name="Sibirny A.A."/>
            <person name="Slot J.C."/>
            <person name="Stielow J.B."/>
            <person name="Sun H."/>
            <person name="Kurtzman C.P."/>
            <person name="Blackwell M."/>
            <person name="Grigoriev I.V."/>
            <person name="Jeffries T.W."/>
        </authorList>
    </citation>
    <scope>NUCLEOTIDE SEQUENCE [LARGE SCALE GENOMIC DNA]</scope>
    <source>
        <strain evidence="15">ATCC 18201 / CBS 1600 / BCRC 20928 / JCM 3617 / NBRC 0987 / NRRL Y-1542</strain>
    </source>
</reference>
<dbReference type="RefSeq" id="XP_020071563.1">
    <property type="nucleotide sequence ID" value="XM_020214801.1"/>
</dbReference>
<dbReference type="GO" id="GO:0006506">
    <property type="term" value="P:GPI anchor biosynthetic process"/>
    <property type="evidence" value="ECO:0007669"/>
    <property type="project" value="UniProtKB-UniPathway"/>
</dbReference>
<dbReference type="PANTHER" id="PTHR23072:SF0">
    <property type="entry name" value="GPI ETHANOLAMINE PHOSPHATE TRANSFERASE 2"/>
    <property type="match status" value="1"/>
</dbReference>
<dbReference type="FunFam" id="3.40.720.10:FF:000045">
    <property type="entry name" value="GPI ethanolamine phosphate transferase 2"/>
    <property type="match status" value="1"/>
</dbReference>
<dbReference type="Pfam" id="PF01663">
    <property type="entry name" value="Phosphodiest"/>
    <property type="match status" value="1"/>
</dbReference>
<feature type="transmembrane region" description="Helical" evidence="12">
    <location>
        <begin position="743"/>
        <end position="762"/>
    </location>
</feature>
<dbReference type="Gene3D" id="3.40.720.10">
    <property type="entry name" value="Alkaline Phosphatase, subunit A"/>
    <property type="match status" value="1"/>
</dbReference>
<gene>
    <name evidence="14" type="ORF">CYBJADRAFT_167177</name>
</gene>
<evidence type="ECO:0000256" key="4">
    <source>
        <dbReference type="ARBA" id="ARBA00020830"/>
    </source>
</evidence>
<comment type="subcellular location">
    <subcellularLocation>
        <location evidence="1 12">Endoplasmic reticulum membrane</location>
        <topology evidence="1 12">Multi-pass membrane protein</topology>
    </subcellularLocation>
</comment>
<feature type="transmembrane region" description="Helical" evidence="12">
    <location>
        <begin position="520"/>
        <end position="540"/>
    </location>
</feature>
<dbReference type="GO" id="GO:0005789">
    <property type="term" value="C:endoplasmic reticulum membrane"/>
    <property type="evidence" value="ECO:0007669"/>
    <property type="project" value="UniProtKB-SubCell"/>
</dbReference>
<evidence type="ECO:0000256" key="11">
    <source>
        <dbReference type="ARBA" id="ARBA00023180"/>
    </source>
</evidence>
<dbReference type="AlphaFoldDB" id="A0A1E4S4U0"/>
<dbReference type="Proteomes" id="UP000094389">
    <property type="component" value="Unassembled WGS sequence"/>
</dbReference>
<feature type="transmembrane region" description="Helical" evidence="12">
    <location>
        <begin position="692"/>
        <end position="712"/>
    </location>
</feature>
<protein>
    <recommendedName>
        <fullName evidence="4 12">GPI ethanolamine phosphate transferase 2</fullName>
    </recommendedName>
</protein>
<feature type="transmembrane region" description="Helical" evidence="12">
    <location>
        <begin position="495"/>
        <end position="514"/>
    </location>
</feature>
<feature type="transmembrane region" description="Helical" evidence="12">
    <location>
        <begin position="412"/>
        <end position="432"/>
    </location>
</feature>
<feature type="transmembrane region" description="Helical" evidence="12">
    <location>
        <begin position="652"/>
        <end position="672"/>
    </location>
</feature>
<keyword evidence="9 12" id="KW-1133">Transmembrane helix</keyword>
<dbReference type="CDD" id="cd16024">
    <property type="entry name" value="GPI_EPT_2"/>
    <property type="match status" value="1"/>
</dbReference>
<evidence type="ECO:0000256" key="2">
    <source>
        <dbReference type="ARBA" id="ARBA00004687"/>
    </source>
</evidence>
<dbReference type="Pfam" id="PF19316">
    <property type="entry name" value="PIGO_PIGG"/>
    <property type="match status" value="1"/>
</dbReference>
<evidence type="ECO:0000256" key="9">
    <source>
        <dbReference type="ARBA" id="ARBA00022989"/>
    </source>
</evidence>
<evidence type="ECO:0000256" key="7">
    <source>
        <dbReference type="ARBA" id="ARBA00022692"/>
    </source>
</evidence>
<dbReference type="InterPro" id="IPR037674">
    <property type="entry name" value="PIG-G_N"/>
</dbReference>
<keyword evidence="10 12" id="KW-0472">Membrane</keyword>
<comment type="pathway">
    <text evidence="2 12">Glycolipid biosynthesis; glycosylphosphatidylinositol-anchor biosynthesis.</text>
</comment>
<feature type="domain" description="GPI ethanolamine phosphate transferase 2 C-terminal" evidence="13">
    <location>
        <begin position="378"/>
        <end position="793"/>
    </location>
</feature>
<evidence type="ECO:0000313" key="15">
    <source>
        <dbReference type="Proteomes" id="UP000094389"/>
    </source>
</evidence>
<evidence type="ECO:0000256" key="10">
    <source>
        <dbReference type="ARBA" id="ARBA00023136"/>
    </source>
</evidence>
<evidence type="ECO:0000256" key="6">
    <source>
        <dbReference type="ARBA" id="ARBA00022679"/>
    </source>
</evidence>
<evidence type="ECO:0000256" key="1">
    <source>
        <dbReference type="ARBA" id="ARBA00004477"/>
    </source>
</evidence>
<feature type="transmembrane region" description="Helical" evidence="12">
    <location>
        <begin position="438"/>
        <end position="465"/>
    </location>
</feature>
<proteinExistence type="inferred from homology"/>
<dbReference type="EMBL" id="KV453928">
    <property type="protein sequence ID" value="ODV74524.1"/>
    <property type="molecule type" value="Genomic_DNA"/>
</dbReference>
<keyword evidence="15" id="KW-1185">Reference proteome</keyword>
<evidence type="ECO:0000259" key="13">
    <source>
        <dbReference type="Pfam" id="PF19316"/>
    </source>
</evidence>
<dbReference type="OrthoDB" id="272139at2759"/>
<feature type="transmembrane region" description="Helical" evidence="12">
    <location>
        <begin position="774"/>
        <end position="798"/>
    </location>
</feature>
<feature type="transmembrane region" description="Helical" evidence="12">
    <location>
        <begin position="578"/>
        <end position="597"/>
    </location>
</feature>
<evidence type="ECO:0000256" key="5">
    <source>
        <dbReference type="ARBA" id="ARBA00022502"/>
    </source>
</evidence>
<feature type="transmembrane region" description="Helical" evidence="12">
    <location>
        <begin position="609"/>
        <end position="631"/>
    </location>
</feature>
<dbReference type="PANTHER" id="PTHR23072">
    <property type="entry name" value="PHOSPHATIDYLINOSITOL GLYCAN-RELATED"/>
    <property type="match status" value="1"/>
</dbReference>
<dbReference type="GeneID" id="30989197"/>
<keyword evidence="7 12" id="KW-0812">Transmembrane</keyword>
<dbReference type="OMA" id="SWNQTGQ"/>
<dbReference type="InterPro" id="IPR002591">
    <property type="entry name" value="Phosphodiest/P_Trfase"/>
</dbReference>
<keyword evidence="5 12" id="KW-0337">GPI-anchor biosynthesis</keyword>
<dbReference type="STRING" id="983966.A0A1E4S4U0"/>
<keyword evidence="6 12" id="KW-0808">Transferase</keyword>
<dbReference type="SUPFAM" id="SSF53649">
    <property type="entry name" value="Alkaline phosphatase-like"/>
    <property type="match status" value="1"/>
</dbReference>
<evidence type="ECO:0000256" key="8">
    <source>
        <dbReference type="ARBA" id="ARBA00022824"/>
    </source>
</evidence>
<sequence>MRWIILFVVLTIHLAGLLLFCMGFFPSKVVLPGYGQFSSDDAFDPQFNKVIVMVVDALRSDFVFSDRSSMEFVQGLLRKGSAIGYTAFSNPPTVTLPRLKGITTGSTPNFLDAVLNVVEDDTSSTLANQDSWLKQLKIGNKKIHMFGDDTWIKLFPGEFDVSEGTSSFFVSDFTEVDNNVTRHLDQELNEQKWDCLILHYLGLDHIGHKGGPESTFMRPKQKEMDEIVKLIYDAMEEDTLFVLLGDHGMNEIGNHGGSSAGETSAALVFIADKLQELNKTSQSPLRYNDEFTYYERIQQIDLVPTLCSLLRLPIPKNSLGVFIRDFLSLWPEDQRKFVLKENLLHYDDFKKNDFPGDPSESETYEWLYEAQSELTRSASNYNMPLIYSGVAAIAAATILTLWRCFKLFKNQAIIMISMTFIYSVTAFGSSLVEEEHQIWWWFATFFVVIFSYDQPVVSAFSLLLLRLIRGWNNSGQKFVGDTVYRYLDENYHLNWILIAITISSISFSLNQGGFSKTYPVVGFISTFTTSLCLFSFKLMYSVINGDQIPKQLNRLVEFSLDLTNVENEHEALVEVAKLFFTCVIGLISIRLFLRFFAGNNYWFYTDLHNILTLVLIFQTSIPNIGLFLVLFSLKNVVGYIVGTFVDYDNAKVIGYTSIALVILQNLTFFSFGQTNSLNTVDLSNAYNGIKSYNIFAVGLLTFLSNFAGPIYWEFASLPIFLENSLEYKVSKGELFSIRWSTNALFYCLSTFFTVISCVVQRYHLFIWTVFSPKVLYTLVWNLFINFAVEIIILFVALII</sequence>
<keyword evidence="11" id="KW-0325">Glycoprotein</keyword>
<name>A0A1E4S4U0_CYBJN</name>
<evidence type="ECO:0000256" key="3">
    <source>
        <dbReference type="ARBA" id="ARBA00005315"/>
    </source>
</evidence>
<keyword evidence="8 12" id="KW-0256">Endoplasmic reticulum</keyword>
<dbReference type="GO" id="GO:0051267">
    <property type="term" value="F:CP2 mannose-ethanolamine phosphotransferase activity"/>
    <property type="evidence" value="ECO:0007669"/>
    <property type="project" value="TreeGrafter"/>
</dbReference>
<accession>A0A1E4S4U0</accession>
<organism evidence="14 15">
    <name type="scientific">Cyberlindnera jadinii (strain ATCC 18201 / CBS 1600 / BCRC 20928 / JCM 3617 / NBRC 0987 / NRRL Y-1542)</name>
    <name type="common">Torula yeast</name>
    <name type="synonym">Candida utilis</name>
    <dbReference type="NCBI Taxonomy" id="983966"/>
    <lineage>
        <taxon>Eukaryota</taxon>
        <taxon>Fungi</taxon>
        <taxon>Dikarya</taxon>
        <taxon>Ascomycota</taxon>
        <taxon>Saccharomycotina</taxon>
        <taxon>Saccharomycetes</taxon>
        <taxon>Phaffomycetales</taxon>
        <taxon>Phaffomycetaceae</taxon>
        <taxon>Cyberlindnera</taxon>
    </lineage>
</organism>
<dbReference type="InterPro" id="IPR045687">
    <property type="entry name" value="PIGG/GPI7_C"/>
</dbReference>